<evidence type="ECO:0000256" key="1">
    <source>
        <dbReference type="ARBA" id="ARBA00022835"/>
    </source>
</evidence>
<evidence type="ECO:0000256" key="2">
    <source>
        <dbReference type="HAMAP-Rule" id="MF_00975"/>
    </source>
</evidence>
<dbReference type="GO" id="GO:0008270">
    <property type="term" value="F:zinc ion binding"/>
    <property type="evidence" value="ECO:0007669"/>
    <property type="project" value="UniProtKB-UniRule"/>
</dbReference>
<dbReference type="GO" id="GO:0006396">
    <property type="term" value="P:RNA processing"/>
    <property type="evidence" value="ECO:0007669"/>
    <property type="project" value="InterPro"/>
</dbReference>
<feature type="domain" description="Exosome complex component N-terminal" evidence="3">
    <location>
        <begin position="2"/>
        <end position="38"/>
    </location>
</feature>
<dbReference type="Gene3D" id="2.20.70.10">
    <property type="match status" value="1"/>
</dbReference>
<dbReference type="InterPro" id="IPR025721">
    <property type="entry name" value="Exosome_cplx_N_dom"/>
</dbReference>
<protein>
    <recommendedName>
        <fullName evidence="2">Exosome complex component Csl4</fullName>
    </recommendedName>
</protein>
<dbReference type="SUPFAM" id="SSF110324">
    <property type="entry name" value="Ribosomal L27 protein-like"/>
    <property type="match status" value="1"/>
</dbReference>
<dbReference type="NCBIfam" id="NF034126">
    <property type="entry name" value="PRK09521.1"/>
    <property type="match status" value="1"/>
</dbReference>
<dbReference type="InterPro" id="IPR030850">
    <property type="entry name" value="Exosome_Csl4_arc"/>
</dbReference>
<comment type="similarity">
    <text evidence="2">Belongs to the CSL4 family.</text>
</comment>
<keyword evidence="2" id="KW-0862">Zinc</keyword>
<dbReference type="Gene3D" id="2.40.50.140">
    <property type="entry name" value="Nucleic acid-binding proteins"/>
    <property type="match status" value="1"/>
</dbReference>
<feature type="binding site" evidence="2">
    <location>
        <position position="162"/>
    </location>
    <ligand>
        <name>Zn(2+)</name>
        <dbReference type="ChEBI" id="CHEBI:29105"/>
    </ligand>
</feature>
<name>A0A7J3TJJ7_9EURY</name>
<keyword evidence="2" id="KW-0963">Cytoplasm</keyword>
<feature type="binding site" evidence="2">
    <location>
        <position position="159"/>
    </location>
    <ligand>
        <name>Zn(2+)</name>
        <dbReference type="ChEBI" id="CHEBI:29105"/>
    </ligand>
</feature>
<comment type="subunit">
    <text evidence="2">Component of the archaeal exosome complex. Forms a trimer of Rrp4 and/or Csl4 subunits. The trimer associates with an hexameric ring-like arrangement composed of 3 Rrp41-Rrp42 heterodimers. Interacts with DnaG.</text>
</comment>
<dbReference type="SUPFAM" id="SSF50249">
    <property type="entry name" value="Nucleic acid-binding proteins"/>
    <property type="match status" value="1"/>
</dbReference>
<comment type="subcellular location">
    <subcellularLocation>
        <location evidence="2">Cytoplasm</location>
    </subcellularLocation>
</comment>
<dbReference type="GO" id="GO:0000178">
    <property type="term" value="C:exosome (RNase complex)"/>
    <property type="evidence" value="ECO:0007669"/>
    <property type="project" value="UniProtKB-KW"/>
</dbReference>
<evidence type="ECO:0000259" key="3">
    <source>
        <dbReference type="Pfam" id="PF14382"/>
    </source>
</evidence>
<accession>A0A7J3TJJ7</accession>
<comment type="function">
    <text evidence="2">Non-catalytic component of the exosome, which is a complex involved in RNA degradation. Increases the RNA binding and the efficiency of RNA degradation. Helpful for the interaction of the exosome with A-poor RNAs.</text>
</comment>
<feature type="binding site" evidence="2">
    <location>
        <position position="145"/>
    </location>
    <ligand>
        <name>Zn(2+)</name>
        <dbReference type="ChEBI" id="CHEBI:29105"/>
    </ligand>
</feature>
<dbReference type="Pfam" id="PF14382">
    <property type="entry name" value="ECR1_N"/>
    <property type="match status" value="1"/>
</dbReference>
<dbReference type="PANTHER" id="PTHR12686">
    <property type="entry name" value="3'-5' EXORIBONUCLEASE CSL4-RELATED"/>
    <property type="match status" value="1"/>
</dbReference>
<keyword evidence="1 2" id="KW-0271">Exosome</keyword>
<comment type="caution">
    <text evidence="4">The sequence shown here is derived from an EMBL/GenBank/DDBJ whole genome shotgun (WGS) entry which is preliminary data.</text>
</comment>
<dbReference type="InterPro" id="IPR039771">
    <property type="entry name" value="Csl4"/>
</dbReference>
<evidence type="ECO:0000313" key="4">
    <source>
        <dbReference type="EMBL" id="HHF48670.1"/>
    </source>
</evidence>
<reference evidence="4" key="1">
    <citation type="journal article" date="2020" name="mSystems">
        <title>Genome- and Community-Level Interaction Insights into Carbon Utilization and Element Cycling Functions of Hydrothermarchaeota in Hydrothermal Sediment.</title>
        <authorList>
            <person name="Zhou Z."/>
            <person name="Liu Y."/>
            <person name="Xu W."/>
            <person name="Pan J."/>
            <person name="Luo Z.H."/>
            <person name="Li M."/>
        </authorList>
    </citation>
    <scope>NUCLEOTIDE SEQUENCE [LARGE SCALE GENOMIC DNA]</scope>
    <source>
        <strain evidence="4">SpSt-10</strain>
    </source>
</reference>
<dbReference type="AlphaFoldDB" id="A0A7J3TJJ7"/>
<dbReference type="InterPro" id="IPR012340">
    <property type="entry name" value="NA-bd_OB-fold"/>
</dbReference>
<proteinExistence type="inferred from homology"/>
<feature type="binding site" evidence="2">
    <location>
        <position position="142"/>
    </location>
    <ligand>
        <name>Zn(2+)</name>
        <dbReference type="ChEBI" id="CHEBI:29105"/>
    </ligand>
</feature>
<dbReference type="GO" id="GO:0005737">
    <property type="term" value="C:cytoplasm"/>
    <property type="evidence" value="ECO:0007669"/>
    <property type="project" value="UniProtKB-SubCell"/>
</dbReference>
<dbReference type="GO" id="GO:0006401">
    <property type="term" value="P:RNA catabolic process"/>
    <property type="evidence" value="ECO:0007669"/>
    <property type="project" value="UniProtKB-UniRule"/>
</dbReference>
<keyword evidence="2" id="KW-0479">Metal-binding</keyword>
<sequence length="179" mass="20257">MFVFPGDFLGYVEEYIAGEGVYEEDGKLYASKAGKLQIRDRTISILPIKTIPEIKKGDIIIGRIIDTKNNFAMVEIARKRGSDRVLGHYDRALLHISNVSDKYTKSIEECVRFWDIISARVIDDNLRISIKEEDLGVLKAICSVCGENLIKKEGDKLKCPKCGNVEKRKISKNYGKGVW</sequence>
<dbReference type="HAMAP" id="MF_00975">
    <property type="entry name" value="Exosome_Csl4"/>
    <property type="match status" value="1"/>
</dbReference>
<dbReference type="PANTHER" id="PTHR12686:SF8">
    <property type="entry name" value="EXOSOME COMPLEX COMPONENT CSL4"/>
    <property type="match status" value="1"/>
</dbReference>
<organism evidence="4">
    <name type="scientific">Geoglobus ahangari</name>
    <dbReference type="NCBI Taxonomy" id="113653"/>
    <lineage>
        <taxon>Archaea</taxon>
        <taxon>Methanobacteriati</taxon>
        <taxon>Methanobacteriota</taxon>
        <taxon>Archaeoglobi</taxon>
        <taxon>Archaeoglobales</taxon>
        <taxon>Archaeoglobaceae</taxon>
        <taxon>Geoglobus</taxon>
    </lineage>
</organism>
<dbReference type="Gene3D" id="2.40.50.100">
    <property type="match status" value="1"/>
</dbReference>
<dbReference type="EMBL" id="DRUC01000091">
    <property type="protein sequence ID" value="HHF48670.1"/>
    <property type="molecule type" value="Genomic_DNA"/>
</dbReference>
<gene>
    <name evidence="2" type="primary">csl4</name>
    <name evidence="4" type="ORF">ENL48_05930</name>
</gene>